<dbReference type="FunFam" id="1.10.630.10:FF:000104">
    <property type="entry name" value="Cytochrome P450 family 81 subfamily D polypeptide 8"/>
    <property type="match status" value="1"/>
</dbReference>
<evidence type="ECO:0000256" key="7">
    <source>
        <dbReference type="PIRSR" id="PIRSR602401-1"/>
    </source>
</evidence>
<comment type="similarity">
    <text evidence="8">Belongs to the cytochrome P450 family.</text>
</comment>
<dbReference type="KEGG" id="bdi:100834283"/>
<proteinExistence type="inferred from homology"/>
<keyword evidence="5 8" id="KW-0560">Oxidoreductase</keyword>
<dbReference type="RefSeq" id="XP_003562296.2">
    <property type="nucleotide sequence ID" value="XM_003562248.4"/>
</dbReference>
<dbReference type="SUPFAM" id="SSF48264">
    <property type="entry name" value="Cytochrome P450"/>
    <property type="match status" value="1"/>
</dbReference>
<gene>
    <name evidence="11" type="primary">LOC100834283</name>
    <name evidence="10" type="ORF">BRADI_1g14900v3</name>
</gene>
<evidence type="ECO:0000313" key="11">
    <source>
        <dbReference type="EnsemblPlants" id="KQK14241"/>
    </source>
</evidence>
<keyword evidence="9" id="KW-0472">Membrane</keyword>
<evidence type="ECO:0000256" key="6">
    <source>
        <dbReference type="ARBA" id="ARBA00023004"/>
    </source>
</evidence>
<keyword evidence="12" id="KW-1185">Reference proteome</keyword>
<evidence type="ECO:0000256" key="5">
    <source>
        <dbReference type="ARBA" id="ARBA00023002"/>
    </source>
</evidence>
<reference evidence="10" key="2">
    <citation type="submission" date="2017-06" db="EMBL/GenBank/DDBJ databases">
        <title>WGS assembly of Brachypodium distachyon.</title>
        <authorList>
            <consortium name="The International Brachypodium Initiative"/>
            <person name="Lucas S."/>
            <person name="Harmon-Smith M."/>
            <person name="Lail K."/>
            <person name="Tice H."/>
            <person name="Grimwood J."/>
            <person name="Bruce D."/>
            <person name="Barry K."/>
            <person name="Shu S."/>
            <person name="Lindquist E."/>
            <person name="Wang M."/>
            <person name="Pitluck S."/>
            <person name="Vogel J.P."/>
            <person name="Garvin D.F."/>
            <person name="Mockler T.C."/>
            <person name="Schmutz J."/>
            <person name="Rokhsar D."/>
            <person name="Bevan M.W."/>
        </authorList>
    </citation>
    <scope>NUCLEOTIDE SEQUENCE</scope>
    <source>
        <strain evidence="10">Bd21</strain>
    </source>
</reference>
<dbReference type="Proteomes" id="UP000008810">
    <property type="component" value="Chromosome 1"/>
</dbReference>
<dbReference type="Gene3D" id="1.10.630.10">
    <property type="entry name" value="Cytochrome P450"/>
    <property type="match status" value="1"/>
</dbReference>
<protein>
    <recommendedName>
        <fullName evidence="13">Cytochrome P450</fullName>
    </recommendedName>
</protein>
<dbReference type="OrthoDB" id="694341at2759"/>
<keyword evidence="3 7" id="KW-0479">Metal-binding</keyword>
<keyword evidence="4 9" id="KW-1133">Transmembrane helix</keyword>
<evidence type="ECO:0000256" key="9">
    <source>
        <dbReference type="SAM" id="Phobius"/>
    </source>
</evidence>
<dbReference type="GO" id="GO:0020037">
    <property type="term" value="F:heme binding"/>
    <property type="evidence" value="ECO:0007669"/>
    <property type="project" value="InterPro"/>
</dbReference>
<feature type="transmembrane region" description="Helical" evidence="9">
    <location>
        <begin position="43"/>
        <end position="60"/>
    </location>
</feature>
<keyword evidence="1 7" id="KW-0349">Heme</keyword>
<organism evidence="10">
    <name type="scientific">Brachypodium distachyon</name>
    <name type="common">Purple false brome</name>
    <name type="synonym">Trachynia distachya</name>
    <dbReference type="NCBI Taxonomy" id="15368"/>
    <lineage>
        <taxon>Eukaryota</taxon>
        <taxon>Viridiplantae</taxon>
        <taxon>Streptophyta</taxon>
        <taxon>Embryophyta</taxon>
        <taxon>Tracheophyta</taxon>
        <taxon>Spermatophyta</taxon>
        <taxon>Magnoliopsida</taxon>
        <taxon>Liliopsida</taxon>
        <taxon>Poales</taxon>
        <taxon>Poaceae</taxon>
        <taxon>BOP clade</taxon>
        <taxon>Pooideae</taxon>
        <taxon>Stipodae</taxon>
        <taxon>Brachypodieae</taxon>
        <taxon>Brachypodium</taxon>
    </lineage>
</organism>
<dbReference type="InterPro" id="IPR017972">
    <property type="entry name" value="Cyt_P450_CS"/>
</dbReference>
<keyword evidence="2 9" id="KW-0812">Transmembrane</keyword>
<evidence type="ECO:0000256" key="1">
    <source>
        <dbReference type="ARBA" id="ARBA00022617"/>
    </source>
</evidence>
<dbReference type="FunCoup" id="A0A0Q3KT40">
    <property type="interactions" value="256"/>
</dbReference>
<sequence length="554" mass="61453">MQRDGATPQRSSPSCDLIKTHQYISSSSSSSSSFVSQLSMDKAYIAVLSLAFLFLVHYLLGKINGNKQKTSKLQLPPSPPAIPFLGHLHLVETPFHLALRRLAARHGPVFYLRLGSRRAVVVSSAACARECFTEHDVTFANRPQFPSQQLVSFDGAGLAQSSYGPHWRNLRRVAAVQLLSAHRVACMSGVISAEVRAMARRLFRASASAPARVQLKRRLFELSLSVLMETIARTKGTRPEADADVDMSVEAQEFKKLVDEIVPHLGTANLWDYLPLLRWFDVMGVRNKILKLVRRRDVFLGRLIDAERRRLDEGGDGDDKKSMISVMLTLQKTEPELYTDTMIKSLCANLFGAGTETTSTTTEWAMSLLLNHPEVLKKAQAEMDSCVGTSRLVSFDDVPRLAYLQCVLSETLRLYPAAPLLLPHHSSADTKVGGYDVPADTMLIVNAYAIHREPAGAWGERPEEFRPERFEDGKAEGAFMIPFGMGRRRCPGETLALRTVGMVLATLVQCFDWERVDGLEVDMAEGGGLTMPKVVPLEAVCTPRGTMLRVLREL</sequence>
<dbReference type="GO" id="GO:0005506">
    <property type="term" value="F:iron ion binding"/>
    <property type="evidence" value="ECO:0007669"/>
    <property type="project" value="InterPro"/>
</dbReference>
<dbReference type="GO" id="GO:0004497">
    <property type="term" value="F:monooxygenase activity"/>
    <property type="evidence" value="ECO:0007669"/>
    <property type="project" value="UniProtKB-KW"/>
</dbReference>
<dbReference type="PANTHER" id="PTHR47947:SF23">
    <property type="entry name" value="CYTOCHROME P450 FAMILY PROTEIN, EXPRESSED"/>
    <property type="match status" value="1"/>
</dbReference>
<evidence type="ECO:0000256" key="2">
    <source>
        <dbReference type="ARBA" id="ARBA00022692"/>
    </source>
</evidence>
<dbReference type="PRINTS" id="PR00463">
    <property type="entry name" value="EP450I"/>
</dbReference>
<evidence type="ECO:0008006" key="13">
    <source>
        <dbReference type="Google" id="ProtNLM"/>
    </source>
</evidence>
<keyword evidence="8" id="KW-0503">Monooxygenase</keyword>
<evidence type="ECO:0000256" key="4">
    <source>
        <dbReference type="ARBA" id="ARBA00022989"/>
    </source>
</evidence>
<dbReference type="PRINTS" id="PR00385">
    <property type="entry name" value="P450"/>
</dbReference>
<dbReference type="InterPro" id="IPR001128">
    <property type="entry name" value="Cyt_P450"/>
</dbReference>
<dbReference type="GO" id="GO:0016705">
    <property type="term" value="F:oxidoreductase activity, acting on paired donors, with incorporation or reduction of molecular oxygen"/>
    <property type="evidence" value="ECO:0007669"/>
    <property type="project" value="InterPro"/>
</dbReference>
<dbReference type="InterPro" id="IPR050651">
    <property type="entry name" value="Plant_Cytochrome_P450_Monoox"/>
</dbReference>
<dbReference type="EMBL" id="CM000880">
    <property type="protein sequence ID" value="KQK14241.1"/>
    <property type="molecule type" value="Genomic_DNA"/>
</dbReference>
<dbReference type="AlphaFoldDB" id="A0A0Q3KT40"/>
<dbReference type="FunFam" id="1.10.630.10:FF:000175">
    <property type="entry name" value="Cytochrome P450 family 81 subfamily D polypeptide 8"/>
    <property type="match status" value="1"/>
</dbReference>
<dbReference type="PROSITE" id="PS00086">
    <property type="entry name" value="CYTOCHROME_P450"/>
    <property type="match status" value="1"/>
</dbReference>
<evidence type="ECO:0000256" key="8">
    <source>
        <dbReference type="RuleBase" id="RU000461"/>
    </source>
</evidence>
<accession>A0A0Q3KT40</accession>
<reference evidence="10 11" key="1">
    <citation type="journal article" date="2010" name="Nature">
        <title>Genome sequencing and analysis of the model grass Brachypodium distachyon.</title>
        <authorList>
            <consortium name="International Brachypodium Initiative"/>
        </authorList>
    </citation>
    <scope>NUCLEOTIDE SEQUENCE [LARGE SCALE GENOMIC DNA]</scope>
    <source>
        <strain evidence="10 11">Bd21</strain>
    </source>
</reference>
<dbReference type="Gramene" id="KQK14241">
    <property type="protein sequence ID" value="KQK14241"/>
    <property type="gene ID" value="BRADI_1g14900v3"/>
</dbReference>
<dbReference type="PANTHER" id="PTHR47947">
    <property type="entry name" value="CYTOCHROME P450 82C3-RELATED"/>
    <property type="match status" value="1"/>
</dbReference>
<evidence type="ECO:0000313" key="12">
    <source>
        <dbReference type="Proteomes" id="UP000008810"/>
    </source>
</evidence>
<comment type="cofactor">
    <cofactor evidence="7">
        <name>heme</name>
        <dbReference type="ChEBI" id="CHEBI:30413"/>
    </cofactor>
</comment>
<evidence type="ECO:0000256" key="3">
    <source>
        <dbReference type="ARBA" id="ARBA00022723"/>
    </source>
</evidence>
<feature type="binding site" description="axial binding residue" evidence="7">
    <location>
        <position position="490"/>
    </location>
    <ligand>
        <name>heme</name>
        <dbReference type="ChEBI" id="CHEBI:30413"/>
    </ligand>
    <ligandPart>
        <name>Fe</name>
        <dbReference type="ChEBI" id="CHEBI:18248"/>
    </ligandPart>
</feature>
<dbReference type="ExpressionAtlas" id="A0A0Q3KT40">
    <property type="expression patterns" value="baseline and differential"/>
</dbReference>
<keyword evidence="6 7" id="KW-0408">Iron</keyword>
<dbReference type="EnsemblPlants" id="KQK14241">
    <property type="protein sequence ID" value="KQK14241"/>
    <property type="gene ID" value="BRADI_1g14900v3"/>
</dbReference>
<dbReference type="STRING" id="15368.A0A0Q3KT40"/>
<evidence type="ECO:0000313" key="10">
    <source>
        <dbReference type="EMBL" id="KQK14241.1"/>
    </source>
</evidence>
<dbReference type="Pfam" id="PF00067">
    <property type="entry name" value="p450"/>
    <property type="match status" value="1"/>
</dbReference>
<reference evidence="11" key="3">
    <citation type="submission" date="2018-08" db="UniProtKB">
        <authorList>
            <consortium name="EnsemblPlants"/>
        </authorList>
    </citation>
    <scope>IDENTIFICATION</scope>
    <source>
        <strain evidence="11">cv. Bd21</strain>
    </source>
</reference>
<dbReference type="InterPro" id="IPR002401">
    <property type="entry name" value="Cyt_P450_E_grp-I"/>
</dbReference>
<dbReference type="GeneID" id="100834283"/>
<name>A0A0Q3KT40_BRADI</name>
<dbReference type="InterPro" id="IPR036396">
    <property type="entry name" value="Cyt_P450_sf"/>
</dbReference>